<dbReference type="EMBL" id="JAYKBW010000002">
    <property type="protein sequence ID" value="MEB3073953.1"/>
    <property type="molecule type" value="Genomic_DNA"/>
</dbReference>
<dbReference type="Gene3D" id="3.40.30.10">
    <property type="entry name" value="Glutaredoxin"/>
    <property type="match status" value="1"/>
</dbReference>
<keyword evidence="2" id="KW-0201">Cytochrome c-type biogenesis</keyword>
<dbReference type="InterPro" id="IPR013766">
    <property type="entry name" value="Thioredoxin_domain"/>
</dbReference>
<comment type="subcellular location">
    <subcellularLocation>
        <location evidence="1">Cell envelope</location>
    </subcellularLocation>
</comment>
<keyword evidence="3" id="KW-1015">Disulfide bond</keyword>
<dbReference type="Pfam" id="PF08534">
    <property type="entry name" value="Redoxin"/>
    <property type="match status" value="1"/>
</dbReference>
<dbReference type="Proteomes" id="UP001311730">
    <property type="component" value="Unassembled WGS sequence"/>
</dbReference>
<dbReference type="RefSeq" id="WP_323982455.1">
    <property type="nucleotide sequence ID" value="NZ_JAYKBW010000002.1"/>
</dbReference>
<dbReference type="InterPro" id="IPR025380">
    <property type="entry name" value="DUF4369"/>
</dbReference>
<dbReference type="CDD" id="cd02966">
    <property type="entry name" value="TlpA_like_family"/>
    <property type="match status" value="1"/>
</dbReference>
<proteinExistence type="predicted"/>
<keyword evidence="4" id="KW-0676">Redox-active center</keyword>
<comment type="caution">
    <text evidence="6">The sequence shown here is derived from an EMBL/GenBank/DDBJ whole genome shotgun (WGS) entry which is preliminary data.</text>
</comment>
<dbReference type="SUPFAM" id="SSF52833">
    <property type="entry name" value="Thioredoxin-like"/>
    <property type="match status" value="1"/>
</dbReference>
<protein>
    <submittedName>
        <fullName evidence="6">TlpA disulfide reductase family protein</fullName>
    </submittedName>
</protein>
<feature type="domain" description="Thioredoxin" evidence="5">
    <location>
        <begin position="207"/>
        <end position="342"/>
    </location>
</feature>
<evidence type="ECO:0000256" key="3">
    <source>
        <dbReference type="ARBA" id="ARBA00023157"/>
    </source>
</evidence>
<gene>
    <name evidence="6" type="ORF">VJJ08_01380</name>
</gene>
<keyword evidence="7" id="KW-1185">Reference proteome</keyword>
<evidence type="ECO:0000256" key="2">
    <source>
        <dbReference type="ARBA" id="ARBA00022748"/>
    </source>
</evidence>
<evidence type="ECO:0000313" key="7">
    <source>
        <dbReference type="Proteomes" id="UP001311730"/>
    </source>
</evidence>
<dbReference type="InterPro" id="IPR013740">
    <property type="entry name" value="Redoxin"/>
</dbReference>
<dbReference type="InterPro" id="IPR036249">
    <property type="entry name" value="Thioredoxin-like_sf"/>
</dbReference>
<accession>A0ABU5Z4S6</accession>
<evidence type="ECO:0000313" key="6">
    <source>
        <dbReference type="EMBL" id="MEB3073953.1"/>
    </source>
</evidence>
<dbReference type="Pfam" id="PF14289">
    <property type="entry name" value="DUF4369"/>
    <property type="match status" value="1"/>
</dbReference>
<sequence>MKKLISLLALGLIGCQNTQQQAGTASTAPSASSSYEIGDHYVIEGTTPVYPEGARIFLYRYKDRIYTPVDSTAIDKDGHFRFEGRTDEPLVYALRLNGSGTRAHLYLDNSPVELILNPNWSFEYFRSSDAAQVFERYNRMAMNNALELPKEIKEAPTSPQIAYFLARHAYKYDYPTLVELRKILDPALDNNPYLKELDAAIAQLAKIQPGAEAPEVELVDAQGKKVSLKDFRGKKLLIDFWASWCPDCRKASPELVALYKEYKDKGLEILSISLDEDLEAWQAAIRKDQYTWPQALAKGVWKSDAAQTYALRWIPTSILLDKDGKILARTIHVDELKKLISE</sequence>
<dbReference type="PROSITE" id="PS51257">
    <property type="entry name" value="PROKAR_LIPOPROTEIN"/>
    <property type="match status" value="1"/>
</dbReference>
<name>A0ABU5Z4S6_9FLAO</name>
<dbReference type="InterPro" id="IPR050553">
    <property type="entry name" value="Thioredoxin_ResA/DsbE_sf"/>
</dbReference>
<dbReference type="PROSITE" id="PS51352">
    <property type="entry name" value="THIOREDOXIN_2"/>
    <property type="match status" value="1"/>
</dbReference>
<reference evidence="6 7" key="1">
    <citation type="submission" date="2023-12" db="EMBL/GenBank/DDBJ databases">
        <title>Genomic sequences of Capnocytophaga and Parvimonas strains.</title>
        <authorList>
            <person name="Watt R.M."/>
            <person name="Wang M."/>
            <person name="Yang T."/>
            <person name="Tong W.M."/>
        </authorList>
    </citation>
    <scope>NUCLEOTIDE SEQUENCE [LARGE SCALE GENOMIC DNA]</scope>
    <source>
        <strain evidence="6 7">CCUG 13096</strain>
    </source>
</reference>
<organism evidence="6 7">
    <name type="scientific">Capnocytophaga gingivalis</name>
    <dbReference type="NCBI Taxonomy" id="1017"/>
    <lineage>
        <taxon>Bacteria</taxon>
        <taxon>Pseudomonadati</taxon>
        <taxon>Bacteroidota</taxon>
        <taxon>Flavobacteriia</taxon>
        <taxon>Flavobacteriales</taxon>
        <taxon>Flavobacteriaceae</taxon>
        <taxon>Capnocytophaga</taxon>
    </lineage>
</organism>
<evidence type="ECO:0000256" key="1">
    <source>
        <dbReference type="ARBA" id="ARBA00004196"/>
    </source>
</evidence>
<dbReference type="PANTHER" id="PTHR42852:SF6">
    <property type="entry name" value="THIOL:DISULFIDE INTERCHANGE PROTEIN DSBE"/>
    <property type="match status" value="1"/>
</dbReference>
<evidence type="ECO:0000259" key="5">
    <source>
        <dbReference type="PROSITE" id="PS51352"/>
    </source>
</evidence>
<dbReference type="PANTHER" id="PTHR42852">
    <property type="entry name" value="THIOL:DISULFIDE INTERCHANGE PROTEIN DSBE"/>
    <property type="match status" value="1"/>
</dbReference>
<evidence type="ECO:0000256" key="4">
    <source>
        <dbReference type="ARBA" id="ARBA00023284"/>
    </source>
</evidence>